<dbReference type="Proteomes" id="UP000030747">
    <property type="component" value="Unassembled WGS sequence"/>
</dbReference>
<reference evidence="3" key="2">
    <citation type="submission" date="2013-10" db="EMBL/GenBank/DDBJ databases">
        <authorList>
            <person name="Aslett M."/>
        </authorList>
    </citation>
    <scope>NUCLEOTIDE SEQUENCE [LARGE SCALE GENOMIC DNA]</scope>
    <source>
        <strain evidence="3">Houghton</strain>
    </source>
</reference>
<dbReference type="AlphaFoldDB" id="U6KLM5"/>
<dbReference type="RefSeq" id="XP_013229651.1">
    <property type="nucleotide sequence ID" value="XM_013374197.1"/>
</dbReference>
<dbReference type="VEuPathDB" id="ToxoDB:ETH2_1315200"/>
<evidence type="ECO:0000313" key="4">
    <source>
        <dbReference type="Proteomes" id="UP000030747"/>
    </source>
</evidence>
<dbReference type="EMBL" id="HG674134">
    <property type="protein sequence ID" value="CDJ38896.1"/>
    <property type="molecule type" value="Genomic_DNA"/>
</dbReference>
<accession>U6KLM5</accession>
<feature type="region of interest" description="Disordered" evidence="1">
    <location>
        <begin position="167"/>
        <end position="202"/>
    </location>
</feature>
<feature type="transmembrane region" description="Helical" evidence="2">
    <location>
        <begin position="701"/>
        <end position="728"/>
    </location>
</feature>
<organism evidence="3 4">
    <name type="scientific">Eimeria tenella</name>
    <name type="common">Coccidian parasite</name>
    <dbReference type="NCBI Taxonomy" id="5802"/>
    <lineage>
        <taxon>Eukaryota</taxon>
        <taxon>Sar</taxon>
        <taxon>Alveolata</taxon>
        <taxon>Apicomplexa</taxon>
        <taxon>Conoidasida</taxon>
        <taxon>Coccidia</taxon>
        <taxon>Eucoccidiorida</taxon>
        <taxon>Eimeriorina</taxon>
        <taxon>Eimeriidae</taxon>
        <taxon>Eimeria</taxon>
    </lineage>
</organism>
<gene>
    <name evidence="3" type="ORF">ETH_00028775</name>
</gene>
<evidence type="ECO:0000313" key="3">
    <source>
        <dbReference type="EMBL" id="CDJ38896.1"/>
    </source>
</evidence>
<dbReference type="OrthoDB" id="346026at2759"/>
<dbReference type="OMA" id="PNEEQPF"/>
<feature type="region of interest" description="Disordered" evidence="1">
    <location>
        <begin position="476"/>
        <end position="536"/>
    </location>
</feature>
<evidence type="ECO:0008006" key="5">
    <source>
        <dbReference type="Google" id="ProtNLM"/>
    </source>
</evidence>
<reference evidence="3" key="1">
    <citation type="submission" date="2013-10" db="EMBL/GenBank/DDBJ databases">
        <title>Genomic analysis of the causative agents of coccidiosis in chickens.</title>
        <authorList>
            <person name="Reid A.J."/>
            <person name="Blake D."/>
            <person name="Billington K."/>
            <person name="Browne H."/>
            <person name="Dunn M."/>
            <person name="Hung S."/>
            <person name="Kawahara F."/>
            <person name="Miranda-Saavedra D."/>
            <person name="Mourier T."/>
            <person name="Nagra H."/>
            <person name="Otto T.D."/>
            <person name="Rawlings N."/>
            <person name="Sanchez A."/>
            <person name="Sanders M."/>
            <person name="Subramaniam C."/>
            <person name="Tay Y."/>
            <person name="Dear P."/>
            <person name="Doerig C."/>
            <person name="Gruber A."/>
            <person name="Parkinson J."/>
            <person name="Shirley M."/>
            <person name="Wan K.L."/>
            <person name="Berriman M."/>
            <person name="Tomley F."/>
            <person name="Pain A."/>
        </authorList>
    </citation>
    <scope>NUCLEOTIDE SEQUENCE [LARGE SCALE GENOMIC DNA]</scope>
    <source>
        <strain evidence="3">Houghton</strain>
    </source>
</reference>
<feature type="compositionally biased region" description="Basic and acidic residues" evidence="1">
    <location>
        <begin position="516"/>
        <end position="536"/>
    </location>
</feature>
<sequence length="778" mass="84769">MGLPSCIGPLAVARNESTPCGTAQRLRLCNTLAVLALLSLFRGVPDGSGCGTFFVSAAEAPLSAAAAEAANLVSPAVGSQSGFLHPQKPASASKSKDMEVEFRPIRYGSCSMPLAVGGEIVRCKGEEGGSPYVALSTVDWPVGPLLNQTFPVDLPADFFVRRTMARQSKAESATSGSTVTLPSATGQSGGDGGANYSQNNEKGGALNDPHFIRIFGRWTTFPRGLNLWLDTNATPLLERKLIDKTNPSAVSKEQDPSPDASLQTVKDHPAFSAGVAARPRPRRRHPFLYWRQSITSSPMEESCVAFIKLPVREGAQSIPASNPGAKVIPESCEEAQLMLSSGKSEESAAEPFWLACSPEPQLSRLARYITFAVPQEKVTRVLDALDYSVEIWREAHGVVHKPKWGAEVSSLDSTGEITEATKDQKPATSSLQHQASVVRDVEARRLSALREDPNEAPANEAPARWKVGVCLLNNARRKPKRQEGENQEETTSSDAAGDVARSAQTLQTQVQGENGAEDKEAENGLHGETAGHDDTKEKARAFKGPQLVGELKFHISPAVAPQADDDTHDEPETVQIRHFIDAGWMFTKYIDGVNVSRFNRLAIKESPVGIAQPCLGFWDEHSLLSVAPDGYSWDEATNKGTLRFVFSSSLKDAVGNSDALFDAVPGHHATSRMHICFYPNEEQPFGMFMGEVRFIIDSADATLLVCFILFVFLALPLSCSIAISFHVYKHRHLRERLQRLVLVQQRDAVEQLLMRELGLTAEDQEDVYDDDDEDELHT</sequence>
<proteinExistence type="predicted"/>
<keyword evidence="2" id="KW-1133">Transmembrane helix</keyword>
<dbReference type="GeneID" id="25254848"/>
<keyword evidence="4" id="KW-1185">Reference proteome</keyword>
<evidence type="ECO:0000256" key="2">
    <source>
        <dbReference type="SAM" id="Phobius"/>
    </source>
</evidence>
<evidence type="ECO:0000256" key="1">
    <source>
        <dbReference type="SAM" id="MobiDB-lite"/>
    </source>
</evidence>
<dbReference type="VEuPathDB" id="ToxoDB:ETH_00028775"/>
<keyword evidence="2" id="KW-0812">Transmembrane</keyword>
<feature type="compositionally biased region" description="Polar residues" evidence="1">
    <location>
        <begin position="170"/>
        <end position="186"/>
    </location>
</feature>
<protein>
    <recommendedName>
        <fullName evidence="5">Transmembrane protein</fullName>
    </recommendedName>
</protein>
<feature type="compositionally biased region" description="Polar residues" evidence="1">
    <location>
        <begin position="502"/>
        <end position="512"/>
    </location>
</feature>
<feature type="region of interest" description="Disordered" evidence="1">
    <location>
        <begin position="245"/>
        <end position="264"/>
    </location>
</feature>
<keyword evidence="2" id="KW-0472">Membrane</keyword>
<name>U6KLM5_EIMTE</name>